<proteinExistence type="inferred from homology"/>
<protein>
    <submittedName>
        <fullName evidence="3">Acyl-CoA thioester hydrolase</fullName>
    </submittedName>
</protein>
<dbReference type="GO" id="GO:0047617">
    <property type="term" value="F:fatty acyl-CoA hydrolase activity"/>
    <property type="evidence" value="ECO:0007669"/>
    <property type="project" value="TreeGrafter"/>
</dbReference>
<dbReference type="InterPro" id="IPR050563">
    <property type="entry name" value="4-hydroxybenzoyl-CoA_TE"/>
</dbReference>
<gene>
    <name evidence="3" type="ORF">SAMN05444123_10910</name>
</gene>
<dbReference type="PANTHER" id="PTHR31793:SF37">
    <property type="entry name" value="ACYL-COA THIOESTER HYDROLASE YBGC"/>
    <property type="match status" value="1"/>
</dbReference>
<organism evidence="3 4">
    <name type="scientific">Rhodopseudomonas pseudopalustris</name>
    <dbReference type="NCBI Taxonomy" id="1513892"/>
    <lineage>
        <taxon>Bacteria</taxon>
        <taxon>Pseudomonadati</taxon>
        <taxon>Pseudomonadota</taxon>
        <taxon>Alphaproteobacteria</taxon>
        <taxon>Hyphomicrobiales</taxon>
        <taxon>Nitrobacteraceae</taxon>
        <taxon>Rhodopseudomonas</taxon>
    </lineage>
</organism>
<evidence type="ECO:0000256" key="2">
    <source>
        <dbReference type="ARBA" id="ARBA00022801"/>
    </source>
</evidence>
<dbReference type="OrthoDB" id="9808429at2"/>
<dbReference type="Pfam" id="PF13279">
    <property type="entry name" value="4HBT_2"/>
    <property type="match status" value="1"/>
</dbReference>
<dbReference type="CDD" id="cd00586">
    <property type="entry name" value="4HBT"/>
    <property type="match status" value="1"/>
</dbReference>
<dbReference type="FunFam" id="3.10.129.10:FF:000004">
    <property type="entry name" value="Tol-pal system-associated acyl-CoA thioesterase"/>
    <property type="match status" value="1"/>
</dbReference>
<dbReference type="PANTHER" id="PTHR31793">
    <property type="entry name" value="4-HYDROXYBENZOYL-COA THIOESTERASE FAMILY MEMBER"/>
    <property type="match status" value="1"/>
</dbReference>
<evidence type="ECO:0000313" key="4">
    <source>
        <dbReference type="Proteomes" id="UP000199615"/>
    </source>
</evidence>
<dbReference type="NCBIfam" id="TIGR00051">
    <property type="entry name" value="YbgC/FadM family acyl-CoA thioesterase"/>
    <property type="match status" value="1"/>
</dbReference>
<dbReference type="InterPro" id="IPR029069">
    <property type="entry name" value="HotDog_dom_sf"/>
</dbReference>
<reference evidence="4" key="1">
    <citation type="submission" date="2016-10" db="EMBL/GenBank/DDBJ databases">
        <authorList>
            <person name="Varghese N."/>
            <person name="Submissions S."/>
        </authorList>
    </citation>
    <scope>NUCLEOTIDE SEQUENCE [LARGE SCALE GENOMIC DNA]</scope>
    <source>
        <strain evidence="4">DSM 123</strain>
    </source>
</reference>
<keyword evidence="4" id="KW-1185">Reference proteome</keyword>
<dbReference type="InterPro" id="IPR014166">
    <property type="entry name" value="Tol-Pal_acyl-CoA_thioesterase"/>
</dbReference>
<evidence type="ECO:0000313" key="3">
    <source>
        <dbReference type="EMBL" id="SEP15339.1"/>
    </source>
</evidence>
<dbReference type="AlphaFoldDB" id="A0A1H8VIY7"/>
<dbReference type="Proteomes" id="UP000199615">
    <property type="component" value="Unassembled WGS sequence"/>
</dbReference>
<dbReference type="EMBL" id="FODT01000009">
    <property type="protein sequence ID" value="SEP15339.1"/>
    <property type="molecule type" value="Genomic_DNA"/>
</dbReference>
<dbReference type="PROSITE" id="PS01328">
    <property type="entry name" value="4HBCOA_THIOESTERASE"/>
    <property type="match status" value="1"/>
</dbReference>
<dbReference type="SUPFAM" id="SSF54637">
    <property type="entry name" value="Thioesterase/thiol ester dehydrase-isomerase"/>
    <property type="match status" value="1"/>
</dbReference>
<name>A0A1H8VIY7_9BRAD</name>
<dbReference type="InterPro" id="IPR006684">
    <property type="entry name" value="YbgC/YbaW"/>
</dbReference>
<dbReference type="Gene3D" id="3.10.129.10">
    <property type="entry name" value="Hotdog Thioesterase"/>
    <property type="match status" value="1"/>
</dbReference>
<keyword evidence="2 3" id="KW-0378">Hydrolase</keyword>
<comment type="similarity">
    <text evidence="1">Belongs to the 4-hydroxybenzoyl-CoA thioesterase family.</text>
</comment>
<evidence type="ECO:0000256" key="1">
    <source>
        <dbReference type="ARBA" id="ARBA00005953"/>
    </source>
</evidence>
<dbReference type="NCBIfam" id="TIGR02799">
    <property type="entry name" value="thio_ybgC"/>
    <property type="match status" value="1"/>
</dbReference>
<accession>A0A1H8VIY7</accession>
<dbReference type="InterPro" id="IPR008272">
    <property type="entry name" value="HB-CoA_thioesterase_AS"/>
</dbReference>
<sequence>MNASWPGRKTPRFRMFEGAHGIDLPKRRALAIAEPSHAQLDGEVCDGIHRMLVRVYYEDTDFSGIVYHANYLRFLERGRSNYLRLLGADQRALFADGSGAPGYAFVVRAMQLEFLKSARMDDVLEVVTTPLEVKGASITMGQQILRGGIVLCDAKVKIAFVTGGRARPIPRRIRAAMATGRVVPSSPFSIAIVPTSDSDGKPSC</sequence>